<evidence type="ECO:0000313" key="2">
    <source>
        <dbReference type="Proteomes" id="UP000615760"/>
    </source>
</evidence>
<evidence type="ECO:0000313" key="1">
    <source>
        <dbReference type="EMBL" id="GGB70270.1"/>
    </source>
</evidence>
<keyword evidence="2" id="KW-1185">Reference proteome</keyword>
<sequence>MFTEAITDSRKRDSKTDKLLEYEYKSGAKPYMHYYRSAFSSYRNLAHTILHEFGHVTSYTKGYFYSNYQSFGKSYAINVDEVYAFQFAEIHGGRSPNHPYNINHYTKNYDEVSKYMNMDSSIKRRLNENFDKTHK</sequence>
<gene>
    <name evidence="1" type="ORF">GCM10007424_07760</name>
</gene>
<proteinExistence type="predicted"/>
<accession>A0ABQ1JLT7</accession>
<reference evidence="2" key="1">
    <citation type="journal article" date="2019" name="Int. J. Syst. Evol. Microbiol.">
        <title>The Global Catalogue of Microorganisms (GCM) 10K type strain sequencing project: providing services to taxonomists for standard genome sequencing and annotation.</title>
        <authorList>
            <consortium name="The Broad Institute Genomics Platform"/>
            <consortium name="The Broad Institute Genome Sequencing Center for Infectious Disease"/>
            <person name="Wu L."/>
            <person name="Ma J."/>
        </authorList>
    </citation>
    <scope>NUCLEOTIDE SEQUENCE [LARGE SCALE GENOMIC DNA]</scope>
    <source>
        <strain evidence="2">CGMCC 1.15461</strain>
    </source>
</reference>
<dbReference type="Proteomes" id="UP000615760">
    <property type="component" value="Unassembled WGS sequence"/>
</dbReference>
<comment type="caution">
    <text evidence="1">The sequence shown here is derived from an EMBL/GenBank/DDBJ whole genome shotgun (WGS) entry which is preliminary data.</text>
</comment>
<dbReference type="EMBL" id="BMJE01000002">
    <property type="protein sequence ID" value="GGB70270.1"/>
    <property type="molecule type" value="Genomic_DNA"/>
</dbReference>
<dbReference type="RefSeq" id="WP_188619934.1">
    <property type="nucleotide sequence ID" value="NZ_BMJE01000002.1"/>
</dbReference>
<name>A0ABQ1JLT7_9FLAO</name>
<organism evidence="1 2">
    <name type="scientific">Flavobacterium suaedae</name>
    <dbReference type="NCBI Taxonomy" id="1767027"/>
    <lineage>
        <taxon>Bacteria</taxon>
        <taxon>Pseudomonadati</taxon>
        <taxon>Bacteroidota</taxon>
        <taxon>Flavobacteriia</taxon>
        <taxon>Flavobacteriales</taxon>
        <taxon>Flavobacteriaceae</taxon>
        <taxon>Flavobacterium</taxon>
    </lineage>
</organism>
<protein>
    <submittedName>
        <fullName evidence="1">Uncharacterized protein</fullName>
    </submittedName>
</protein>